<comment type="similarity">
    <text evidence="1">Belongs to the choline/ethanolamine kinase family.</text>
</comment>
<protein>
    <submittedName>
        <fullName evidence="2">Kinase-like protein</fullName>
    </submittedName>
</protein>
<organism evidence="2 3">
    <name type="scientific">Pholiota conissans</name>
    <dbReference type="NCBI Taxonomy" id="109636"/>
    <lineage>
        <taxon>Eukaryota</taxon>
        <taxon>Fungi</taxon>
        <taxon>Dikarya</taxon>
        <taxon>Basidiomycota</taxon>
        <taxon>Agaricomycotina</taxon>
        <taxon>Agaricomycetes</taxon>
        <taxon>Agaricomycetidae</taxon>
        <taxon>Agaricales</taxon>
        <taxon>Agaricineae</taxon>
        <taxon>Strophariaceae</taxon>
        <taxon>Pholiota</taxon>
    </lineage>
</organism>
<keyword evidence="2" id="KW-0808">Transferase</keyword>
<dbReference type="CDD" id="cd05157">
    <property type="entry name" value="ETNK_euk"/>
    <property type="match status" value="1"/>
</dbReference>
<dbReference type="InterPro" id="IPR011009">
    <property type="entry name" value="Kinase-like_dom_sf"/>
</dbReference>
<sequence length="378" mass="42469">MYKKPLFASQVLEILRKLQVHGWSKPQISPSDMAIHKVSGALTNAVFFVSCPSVPSARTLLLRVYGSSSGCLISRPRELLILHNLSSKYKIGPRVYGTFDNGRLEEFFNSVTLTSADIRDPEISGWIGARMAELHSVDIESVGGSSSISLKGGNGFEIAVNVSSWLSSAEEVLKLPAVSEATRQELDLPKFKVQWDRYLAWILNRPRTFGTRRVFAHNDAQYGNLLRLKDGSEGVDEHRQIIVVDFEYAGPNPAAYDIANHFHEWTANYHCATPHLLTPSRYPTFEERRNFYVAYIEHTYMLAEDPLLDDTTLSSMVTELDRDVLIWGAASHAGWAIWGIVQAREDLEAAVSDPEFDYIGYAKGRMAAFRKAFESFNL</sequence>
<name>A0A9P5YT90_9AGAR</name>
<dbReference type="SUPFAM" id="SSF56112">
    <property type="entry name" value="Protein kinase-like (PK-like)"/>
    <property type="match status" value="1"/>
</dbReference>
<evidence type="ECO:0000313" key="2">
    <source>
        <dbReference type="EMBL" id="KAF9474300.1"/>
    </source>
</evidence>
<dbReference type="Pfam" id="PF01633">
    <property type="entry name" value="Choline_kinase"/>
    <property type="match status" value="1"/>
</dbReference>
<dbReference type="Gene3D" id="3.30.200.20">
    <property type="entry name" value="Phosphorylase Kinase, domain 1"/>
    <property type="match status" value="1"/>
</dbReference>
<comment type="caution">
    <text evidence="2">The sequence shown here is derived from an EMBL/GenBank/DDBJ whole genome shotgun (WGS) entry which is preliminary data.</text>
</comment>
<accession>A0A9P5YT90</accession>
<proteinExistence type="inferred from homology"/>
<dbReference type="PANTHER" id="PTHR22603">
    <property type="entry name" value="CHOLINE/ETHANOALAMINE KINASE"/>
    <property type="match status" value="1"/>
</dbReference>
<dbReference type="AlphaFoldDB" id="A0A9P5YT90"/>
<dbReference type="EMBL" id="MU155386">
    <property type="protein sequence ID" value="KAF9474300.1"/>
    <property type="molecule type" value="Genomic_DNA"/>
</dbReference>
<dbReference type="GO" id="GO:0005737">
    <property type="term" value="C:cytoplasm"/>
    <property type="evidence" value="ECO:0007669"/>
    <property type="project" value="TreeGrafter"/>
</dbReference>
<keyword evidence="3" id="KW-1185">Reference proteome</keyword>
<evidence type="ECO:0000256" key="1">
    <source>
        <dbReference type="ARBA" id="ARBA00038211"/>
    </source>
</evidence>
<evidence type="ECO:0000313" key="3">
    <source>
        <dbReference type="Proteomes" id="UP000807469"/>
    </source>
</evidence>
<dbReference type="GO" id="GO:0004305">
    <property type="term" value="F:ethanolamine kinase activity"/>
    <property type="evidence" value="ECO:0007669"/>
    <property type="project" value="TreeGrafter"/>
</dbReference>
<dbReference type="Gene3D" id="3.90.1200.10">
    <property type="match status" value="1"/>
</dbReference>
<keyword evidence="2" id="KW-0418">Kinase</keyword>
<reference evidence="2" key="1">
    <citation type="submission" date="2020-11" db="EMBL/GenBank/DDBJ databases">
        <authorList>
            <consortium name="DOE Joint Genome Institute"/>
            <person name="Ahrendt S."/>
            <person name="Riley R."/>
            <person name="Andreopoulos W."/>
            <person name="Labutti K."/>
            <person name="Pangilinan J."/>
            <person name="Ruiz-Duenas F.J."/>
            <person name="Barrasa J.M."/>
            <person name="Sanchez-Garcia M."/>
            <person name="Camarero S."/>
            <person name="Miyauchi S."/>
            <person name="Serrano A."/>
            <person name="Linde D."/>
            <person name="Babiker R."/>
            <person name="Drula E."/>
            <person name="Ayuso-Fernandez I."/>
            <person name="Pacheco R."/>
            <person name="Padilla G."/>
            <person name="Ferreira P."/>
            <person name="Barriuso J."/>
            <person name="Kellner H."/>
            <person name="Castanera R."/>
            <person name="Alfaro M."/>
            <person name="Ramirez L."/>
            <person name="Pisabarro A.G."/>
            <person name="Kuo A."/>
            <person name="Tritt A."/>
            <person name="Lipzen A."/>
            <person name="He G."/>
            <person name="Yan M."/>
            <person name="Ng V."/>
            <person name="Cullen D."/>
            <person name="Martin F."/>
            <person name="Rosso M.-N."/>
            <person name="Henrissat B."/>
            <person name="Hibbett D."/>
            <person name="Martinez A.T."/>
            <person name="Grigoriev I.V."/>
        </authorList>
    </citation>
    <scope>NUCLEOTIDE SEQUENCE</scope>
    <source>
        <strain evidence="2">CIRM-BRFM 674</strain>
    </source>
</reference>
<gene>
    <name evidence="2" type="ORF">BDN70DRAFT_323953</name>
</gene>
<dbReference type="PANTHER" id="PTHR22603:SF93">
    <property type="entry name" value="RE24176P"/>
    <property type="match status" value="1"/>
</dbReference>
<dbReference type="Proteomes" id="UP000807469">
    <property type="component" value="Unassembled WGS sequence"/>
</dbReference>
<dbReference type="OrthoDB" id="10267235at2759"/>
<dbReference type="GO" id="GO:0004103">
    <property type="term" value="F:choline kinase activity"/>
    <property type="evidence" value="ECO:0007669"/>
    <property type="project" value="TreeGrafter"/>
</dbReference>
<dbReference type="GO" id="GO:0006646">
    <property type="term" value="P:phosphatidylethanolamine biosynthetic process"/>
    <property type="evidence" value="ECO:0007669"/>
    <property type="project" value="TreeGrafter"/>
</dbReference>